<feature type="signal peptide" evidence="1">
    <location>
        <begin position="1"/>
        <end position="22"/>
    </location>
</feature>
<evidence type="ECO:0000313" key="4">
    <source>
        <dbReference type="Proteomes" id="UP001219630"/>
    </source>
</evidence>
<evidence type="ECO:0000313" key="3">
    <source>
        <dbReference type="EMBL" id="WFN57346.1"/>
    </source>
</evidence>
<organism evidence="3 4">
    <name type="scientific">Dickeya lacustris</name>
    <dbReference type="NCBI Taxonomy" id="2259638"/>
    <lineage>
        <taxon>Bacteria</taxon>
        <taxon>Pseudomonadati</taxon>
        <taxon>Pseudomonadota</taxon>
        <taxon>Gammaproteobacteria</taxon>
        <taxon>Enterobacterales</taxon>
        <taxon>Pectobacteriaceae</taxon>
        <taxon>Dickeya</taxon>
    </lineage>
</organism>
<gene>
    <name evidence="3" type="ORF">O1Q98_09225</name>
</gene>
<dbReference type="Pfam" id="PF18050">
    <property type="entry name" value="Cyclophil_like2"/>
    <property type="match status" value="1"/>
</dbReference>
<dbReference type="RefSeq" id="WP_240632702.1">
    <property type="nucleotide sequence ID" value="NZ_CP114280.1"/>
</dbReference>
<name>A0ABY8GBF3_9GAMM</name>
<dbReference type="Gene3D" id="2.40.100.20">
    <property type="match status" value="1"/>
</dbReference>
<sequence length="155" mass="17222">MQYWRPAIVTLMALFSSGYLYCSDAAPLGHQPDASIKENTMRVKMTIHQQIFDVELYDNPAVTAWLKQLPLTLHMAELNGNEKFIDLADPLPINPQAPGLIQQGDLMLYGSKTLVLFYATFPTSYRYTPLGKVIAPQMLAQSLGTQAATVTFSIP</sequence>
<proteinExistence type="predicted"/>
<dbReference type="InterPro" id="IPR041183">
    <property type="entry name" value="Cyclophilin-like"/>
</dbReference>
<dbReference type="SUPFAM" id="SSF50891">
    <property type="entry name" value="Cyclophilin-like"/>
    <property type="match status" value="1"/>
</dbReference>
<reference evidence="3 4" key="1">
    <citation type="submission" date="2022-12" db="EMBL/GenBank/DDBJ databases">
        <title>Complete genome sequencing of Dickeya lacustris type strain LMG30899.</title>
        <authorList>
            <person name="Dobhal S."/>
            <person name="Arizala D."/>
            <person name="Arif M."/>
        </authorList>
    </citation>
    <scope>NUCLEOTIDE SEQUENCE [LARGE SCALE GENOMIC DNA]</scope>
    <source>
        <strain evidence="3 4">LMG30899</strain>
    </source>
</reference>
<protein>
    <submittedName>
        <fullName evidence="3">Cyclophilin-like fold protein</fullName>
    </submittedName>
</protein>
<feature type="chain" id="PRO_5047234623" evidence="1">
    <location>
        <begin position="23"/>
        <end position="155"/>
    </location>
</feature>
<accession>A0ABY8GBF3</accession>
<feature type="domain" description="Cyclophilin-like" evidence="2">
    <location>
        <begin position="45"/>
        <end position="152"/>
    </location>
</feature>
<evidence type="ECO:0000256" key="1">
    <source>
        <dbReference type="SAM" id="SignalP"/>
    </source>
</evidence>
<keyword evidence="4" id="KW-1185">Reference proteome</keyword>
<dbReference type="Proteomes" id="UP001219630">
    <property type="component" value="Chromosome"/>
</dbReference>
<dbReference type="EMBL" id="CP114280">
    <property type="protein sequence ID" value="WFN57346.1"/>
    <property type="molecule type" value="Genomic_DNA"/>
</dbReference>
<keyword evidence="1" id="KW-0732">Signal</keyword>
<evidence type="ECO:0000259" key="2">
    <source>
        <dbReference type="Pfam" id="PF18050"/>
    </source>
</evidence>
<dbReference type="InterPro" id="IPR029000">
    <property type="entry name" value="Cyclophilin-like_dom_sf"/>
</dbReference>